<dbReference type="GO" id="GO:0071972">
    <property type="term" value="F:peptidoglycan L,D-transpeptidase activity"/>
    <property type="evidence" value="ECO:0007669"/>
    <property type="project" value="TreeGrafter"/>
</dbReference>
<accession>A0A2J6WMA0</accession>
<name>A0A2J6WMA0_9BACT</name>
<dbReference type="GO" id="GO:0008360">
    <property type="term" value="P:regulation of cell shape"/>
    <property type="evidence" value="ECO:0007669"/>
    <property type="project" value="UniProtKB-KW"/>
</dbReference>
<dbReference type="GO" id="GO:0005886">
    <property type="term" value="C:plasma membrane"/>
    <property type="evidence" value="ECO:0007669"/>
    <property type="project" value="UniProtKB-SubCell"/>
</dbReference>
<dbReference type="InterPro" id="IPR005311">
    <property type="entry name" value="PBP_dimer"/>
</dbReference>
<dbReference type="Pfam" id="PF03717">
    <property type="entry name" value="PBP_dimer"/>
    <property type="match status" value="1"/>
</dbReference>
<evidence type="ECO:0000256" key="12">
    <source>
        <dbReference type="ARBA" id="ARBA00023136"/>
    </source>
</evidence>
<dbReference type="GO" id="GO:0009252">
    <property type="term" value="P:peptidoglycan biosynthetic process"/>
    <property type="evidence" value="ECO:0007669"/>
    <property type="project" value="UniProtKB-KW"/>
</dbReference>
<evidence type="ECO:0000256" key="8">
    <source>
        <dbReference type="ARBA" id="ARBA00022801"/>
    </source>
</evidence>
<evidence type="ECO:0000256" key="1">
    <source>
        <dbReference type="ARBA" id="ARBA00004167"/>
    </source>
</evidence>
<dbReference type="PANTHER" id="PTHR30627:SF2">
    <property type="entry name" value="PEPTIDOGLYCAN D,D-TRANSPEPTIDASE MRDA"/>
    <property type="match status" value="1"/>
</dbReference>
<dbReference type="NCBIfam" id="TIGR03423">
    <property type="entry name" value="pbp2_mrdA"/>
    <property type="match status" value="1"/>
</dbReference>
<feature type="domain" description="Penicillin-binding protein dimerisation" evidence="16">
    <location>
        <begin position="63"/>
        <end position="224"/>
    </location>
</feature>
<feature type="transmembrane region" description="Helical" evidence="14">
    <location>
        <begin position="20"/>
        <end position="44"/>
    </location>
</feature>
<dbReference type="InterPro" id="IPR001460">
    <property type="entry name" value="PCN-bd_Tpept"/>
</dbReference>
<evidence type="ECO:0000256" key="10">
    <source>
        <dbReference type="ARBA" id="ARBA00022984"/>
    </source>
</evidence>
<evidence type="ECO:0000256" key="2">
    <source>
        <dbReference type="ARBA" id="ARBA00004236"/>
    </source>
</evidence>
<dbReference type="Proteomes" id="UP000242881">
    <property type="component" value="Unassembled WGS sequence"/>
</dbReference>
<dbReference type="InterPro" id="IPR012338">
    <property type="entry name" value="Beta-lactam/transpept-like"/>
</dbReference>
<evidence type="ECO:0000256" key="5">
    <source>
        <dbReference type="ARBA" id="ARBA00022645"/>
    </source>
</evidence>
<proteinExistence type="predicted"/>
<dbReference type="InterPro" id="IPR017790">
    <property type="entry name" value="Penicillin-binding_protein_2"/>
</dbReference>
<sequence>MLFRTVNDKIIKIFNKRLTLLFFVFLIFIFFIVIRLFFLQIIYYDKYKTLSDNNRIRIVRFFASRGMIMDRKGVVFVKNAPSYNLTLLKEDVKDLKGTIEKLSTVLNINIDTVQKRLKNSYPYVPIVIKRGLSFEEMSYFMEHSQDFPGVKIDLETSRKYEDGEAVSHLVGYLGEVNLDEIEKYGIYFPGDLIGKTGLEKYYEAILRGKNGLKYVEVDSLGQAVNITNVKDPVPGNNIALTIDFNMQKYAKELFTGKKGAVVILKIDGNEVITLFSAPTFNLNDFVPYISEDKWKQLHNDDKPLINRATEAAYPPGSVFKVLMATAALNEKVITPNTTFNCNGEFSYGNLTYRCWNKDGHGVVNLKKSIAESCDVYYYNVGLKLGIDNIVKYAKGLGLGSKTGIDLPTESAGNFPDRDWKKKVFKQGWYPGETIITSIGQGYMTTTPLQLAVMLSGIFNGGKLYKPRLLDKIITTKEVYKINSELINDMHIPKDVVSTVLDAVVETVMGERGTAYRAKVDGILVGGKTGTAQVVGLKKTENMNQDQIPEKYRDHSWFGGVFPADNPQYVIVVFVEHGGAGSSGATPIAGALINKMVQLGYVSGR</sequence>
<evidence type="ECO:0000259" key="15">
    <source>
        <dbReference type="Pfam" id="PF00905"/>
    </source>
</evidence>
<reference evidence="17 18" key="1">
    <citation type="submission" date="2018-01" db="EMBL/GenBank/DDBJ databases">
        <title>Metagenomic assembled genomes from two thermal pools in the Uzon Caldera, Kamchatka, Russia.</title>
        <authorList>
            <person name="Wilkins L."/>
            <person name="Ettinger C."/>
        </authorList>
    </citation>
    <scope>NUCLEOTIDE SEQUENCE [LARGE SCALE GENOMIC DNA]</scope>
    <source>
        <strain evidence="17">ZAV-05</strain>
    </source>
</reference>
<dbReference type="Gene3D" id="3.90.1310.10">
    <property type="entry name" value="Penicillin-binding protein 2a (Domain 2)"/>
    <property type="match status" value="1"/>
</dbReference>
<evidence type="ECO:0000313" key="17">
    <source>
        <dbReference type="EMBL" id="PMP71369.1"/>
    </source>
</evidence>
<dbReference type="Pfam" id="PF00905">
    <property type="entry name" value="Transpeptidase"/>
    <property type="match status" value="1"/>
</dbReference>
<keyword evidence="7 14" id="KW-0812">Transmembrane</keyword>
<dbReference type="FunFam" id="3.40.710.10:FF:000024">
    <property type="entry name" value="Penicillin-binding protein 2"/>
    <property type="match status" value="1"/>
</dbReference>
<dbReference type="AlphaFoldDB" id="A0A2J6WMA0"/>
<dbReference type="GO" id="GO:0071555">
    <property type="term" value="P:cell wall organization"/>
    <property type="evidence" value="ECO:0007669"/>
    <property type="project" value="UniProtKB-KW"/>
</dbReference>
<dbReference type="InterPro" id="IPR050515">
    <property type="entry name" value="Beta-lactam/transpept"/>
</dbReference>
<keyword evidence="3" id="KW-1003">Cell membrane</keyword>
<keyword evidence="5" id="KW-0121">Carboxypeptidase</keyword>
<evidence type="ECO:0000259" key="16">
    <source>
        <dbReference type="Pfam" id="PF03717"/>
    </source>
</evidence>
<dbReference type="GO" id="GO:0008658">
    <property type="term" value="F:penicillin binding"/>
    <property type="evidence" value="ECO:0007669"/>
    <property type="project" value="InterPro"/>
</dbReference>
<keyword evidence="9" id="KW-0133">Cell shape</keyword>
<keyword evidence="6" id="KW-0645">Protease</keyword>
<evidence type="ECO:0000256" key="14">
    <source>
        <dbReference type="SAM" id="Phobius"/>
    </source>
</evidence>
<dbReference type="InterPro" id="IPR036138">
    <property type="entry name" value="PBP_dimer_sf"/>
</dbReference>
<keyword evidence="4" id="KW-0997">Cell inner membrane</keyword>
<gene>
    <name evidence="17" type="primary">mrdA</name>
    <name evidence="17" type="ORF">C0187_04235</name>
</gene>
<feature type="domain" description="Penicillin-binding protein transpeptidase" evidence="15">
    <location>
        <begin position="259"/>
        <end position="592"/>
    </location>
</feature>
<keyword evidence="11 14" id="KW-1133">Transmembrane helix</keyword>
<evidence type="ECO:0000256" key="7">
    <source>
        <dbReference type="ARBA" id="ARBA00022692"/>
    </source>
</evidence>
<keyword evidence="13" id="KW-0961">Cell wall biogenesis/degradation</keyword>
<evidence type="ECO:0000313" key="18">
    <source>
        <dbReference type="Proteomes" id="UP000242881"/>
    </source>
</evidence>
<dbReference type="GO" id="GO:0006508">
    <property type="term" value="P:proteolysis"/>
    <property type="evidence" value="ECO:0007669"/>
    <property type="project" value="UniProtKB-KW"/>
</dbReference>
<keyword evidence="12 14" id="KW-0472">Membrane</keyword>
<keyword evidence="10" id="KW-0573">Peptidoglycan synthesis</keyword>
<evidence type="ECO:0000256" key="6">
    <source>
        <dbReference type="ARBA" id="ARBA00022670"/>
    </source>
</evidence>
<comment type="subcellular location">
    <subcellularLocation>
        <location evidence="2">Cell membrane</location>
    </subcellularLocation>
    <subcellularLocation>
        <location evidence="1">Membrane</location>
        <topology evidence="1">Single-pass membrane protein</topology>
    </subcellularLocation>
</comment>
<evidence type="ECO:0000256" key="4">
    <source>
        <dbReference type="ARBA" id="ARBA00022519"/>
    </source>
</evidence>
<comment type="caution">
    <text evidence="17">The sequence shown here is derived from an EMBL/GenBank/DDBJ whole genome shotgun (WGS) entry which is preliminary data.</text>
</comment>
<protein>
    <submittedName>
        <fullName evidence="17">Penicillin-binding protein 2</fullName>
    </submittedName>
</protein>
<dbReference type="SUPFAM" id="SSF56601">
    <property type="entry name" value="beta-lactamase/transpeptidase-like"/>
    <property type="match status" value="1"/>
</dbReference>
<dbReference type="EMBL" id="PNIN01000042">
    <property type="protein sequence ID" value="PMP71369.1"/>
    <property type="molecule type" value="Genomic_DNA"/>
</dbReference>
<dbReference type="Gene3D" id="3.40.710.10">
    <property type="entry name" value="DD-peptidase/beta-lactamase superfamily"/>
    <property type="match status" value="1"/>
</dbReference>
<evidence type="ECO:0000256" key="3">
    <source>
        <dbReference type="ARBA" id="ARBA00022475"/>
    </source>
</evidence>
<dbReference type="GO" id="GO:0009002">
    <property type="term" value="F:serine-type D-Ala-D-Ala carboxypeptidase activity"/>
    <property type="evidence" value="ECO:0007669"/>
    <property type="project" value="InterPro"/>
</dbReference>
<dbReference type="PANTHER" id="PTHR30627">
    <property type="entry name" value="PEPTIDOGLYCAN D,D-TRANSPEPTIDASE"/>
    <property type="match status" value="1"/>
</dbReference>
<evidence type="ECO:0000256" key="9">
    <source>
        <dbReference type="ARBA" id="ARBA00022960"/>
    </source>
</evidence>
<organism evidence="17 18">
    <name type="scientific">Calditerrivibrio nitroreducens</name>
    <dbReference type="NCBI Taxonomy" id="477976"/>
    <lineage>
        <taxon>Bacteria</taxon>
        <taxon>Pseudomonadati</taxon>
        <taxon>Deferribacterota</taxon>
        <taxon>Deferribacteres</taxon>
        <taxon>Deferribacterales</taxon>
        <taxon>Calditerrivibrionaceae</taxon>
    </lineage>
</organism>
<keyword evidence="8" id="KW-0378">Hydrolase</keyword>
<evidence type="ECO:0000256" key="11">
    <source>
        <dbReference type="ARBA" id="ARBA00022989"/>
    </source>
</evidence>
<dbReference type="RefSeq" id="WP_424604714.1">
    <property type="nucleotide sequence ID" value="NZ_JBNAVA010000001.1"/>
</dbReference>
<evidence type="ECO:0000256" key="13">
    <source>
        <dbReference type="ARBA" id="ARBA00023316"/>
    </source>
</evidence>
<dbReference type="SUPFAM" id="SSF56519">
    <property type="entry name" value="Penicillin binding protein dimerisation domain"/>
    <property type="match status" value="1"/>
</dbReference>